<dbReference type="AlphaFoldDB" id="A0A9P1KCB6"/>
<gene>
    <name evidence="7" type="primary">hsdS</name>
    <name evidence="7" type="ORF">ARTHRO_11150</name>
</gene>
<evidence type="ECO:0000313" key="8">
    <source>
        <dbReference type="Proteomes" id="UP000032946"/>
    </source>
</evidence>
<organism evidence="7 8">
    <name type="scientific">Limnospira indica PCC 8005</name>
    <dbReference type="NCBI Taxonomy" id="376219"/>
    <lineage>
        <taxon>Bacteria</taxon>
        <taxon>Bacillati</taxon>
        <taxon>Cyanobacteriota</taxon>
        <taxon>Cyanophyceae</taxon>
        <taxon>Oscillatoriophycideae</taxon>
        <taxon>Oscillatoriales</taxon>
        <taxon>Sirenicapillariaceae</taxon>
        <taxon>Limnospira</taxon>
    </lineage>
</organism>
<comment type="subunit">
    <text evidence="4">The methyltransferase is composed of M and S polypeptides.</text>
</comment>
<dbReference type="GO" id="GO:0009307">
    <property type="term" value="P:DNA restriction-modification system"/>
    <property type="evidence" value="ECO:0007669"/>
    <property type="project" value="UniProtKB-KW"/>
</dbReference>
<dbReference type="Proteomes" id="UP000032946">
    <property type="component" value="Chromosome"/>
</dbReference>
<feature type="compositionally biased region" description="Basic residues" evidence="5">
    <location>
        <begin position="490"/>
        <end position="504"/>
    </location>
</feature>
<dbReference type="GO" id="GO:0003677">
    <property type="term" value="F:DNA binding"/>
    <property type="evidence" value="ECO:0007669"/>
    <property type="project" value="UniProtKB-KW"/>
</dbReference>
<dbReference type="CDD" id="cd17521">
    <property type="entry name" value="RMtype1_S_Sau13435ORF2165P_TRD2-CR2_like"/>
    <property type="match status" value="1"/>
</dbReference>
<evidence type="ECO:0000256" key="2">
    <source>
        <dbReference type="ARBA" id="ARBA00022747"/>
    </source>
</evidence>
<dbReference type="EMBL" id="FO818640">
    <property type="protein sequence ID" value="CDM93477.1"/>
    <property type="molecule type" value="Genomic_DNA"/>
</dbReference>
<dbReference type="Pfam" id="PF01420">
    <property type="entry name" value="Methylase_S"/>
    <property type="match status" value="2"/>
</dbReference>
<feature type="domain" description="Type I restriction modification DNA specificity" evidence="6">
    <location>
        <begin position="266"/>
        <end position="445"/>
    </location>
</feature>
<evidence type="ECO:0000256" key="5">
    <source>
        <dbReference type="SAM" id="MobiDB-lite"/>
    </source>
</evidence>
<dbReference type="PANTHER" id="PTHR43140:SF1">
    <property type="entry name" value="TYPE I RESTRICTION ENZYME ECOKI SPECIFICITY SUBUNIT"/>
    <property type="match status" value="1"/>
</dbReference>
<accession>A0A9P1KCB6</accession>
<feature type="region of interest" description="Disordered" evidence="5">
    <location>
        <begin position="484"/>
        <end position="504"/>
    </location>
</feature>
<evidence type="ECO:0000256" key="4">
    <source>
        <dbReference type="ARBA" id="ARBA00038652"/>
    </source>
</evidence>
<keyword evidence="7" id="KW-0378">Hydrolase</keyword>
<dbReference type="Gene3D" id="3.90.220.20">
    <property type="entry name" value="DNA methylase specificity domains"/>
    <property type="match status" value="2"/>
</dbReference>
<reference evidence="7 8" key="1">
    <citation type="submission" date="2014-02" db="EMBL/GenBank/DDBJ databases">
        <authorList>
            <person name="Genoscope - CEA"/>
        </authorList>
    </citation>
    <scope>NUCLEOTIDE SEQUENCE [LARGE SCALE GENOMIC DNA]</scope>
    <source>
        <strain evidence="7 8">PCC 8005</strain>
    </source>
</reference>
<dbReference type="InterPro" id="IPR051212">
    <property type="entry name" value="Type-I_RE_S_subunit"/>
</dbReference>
<name>A0A9P1KCB6_9CYAN</name>
<feature type="domain" description="Type I restriction modification DNA specificity" evidence="6">
    <location>
        <begin position="5"/>
        <end position="168"/>
    </location>
</feature>
<evidence type="ECO:0000256" key="3">
    <source>
        <dbReference type="ARBA" id="ARBA00023125"/>
    </source>
</evidence>
<dbReference type="EC" id="3.1.21.3" evidence="7"/>
<dbReference type="SUPFAM" id="SSF116734">
    <property type="entry name" value="DNA methylase specificity domain"/>
    <property type="match status" value="2"/>
</dbReference>
<dbReference type="RefSeq" id="WP_008057514.1">
    <property type="nucleotide sequence ID" value="NZ_FO818640.1"/>
</dbReference>
<dbReference type="PANTHER" id="PTHR43140">
    <property type="entry name" value="TYPE-1 RESTRICTION ENZYME ECOKI SPECIFICITY PROTEIN"/>
    <property type="match status" value="1"/>
</dbReference>
<evidence type="ECO:0000259" key="6">
    <source>
        <dbReference type="Pfam" id="PF01420"/>
    </source>
</evidence>
<dbReference type="InterPro" id="IPR044946">
    <property type="entry name" value="Restrct_endonuc_typeI_TRD_sf"/>
</dbReference>
<dbReference type="GO" id="GO:0009035">
    <property type="term" value="F:type I site-specific deoxyribonuclease activity"/>
    <property type="evidence" value="ECO:0007669"/>
    <property type="project" value="UniProtKB-EC"/>
</dbReference>
<dbReference type="CDD" id="cd17246">
    <property type="entry name" value="RMtype1_S_SonII-TRD2-CR2_like"/>
    <property type="match status" value="1"/>
</dbReference>
<keyword evidence="8" id="KW-1185">Reference proteome</keyword>
<dbReference type="InterPro" id="IPR000055">
    <property type="entry name" value="Restrct_endonuc_typeI_TRD"/>
</dbReference>
<evidence type="ECO:0000256" key="1">
    <source>
        <dbReference type="ARBA" id="ARBA00010923"/>
    </source>
</evidence>
<evidence type="ECO:0000313" key="7">
    <source>
        <dbReference type="EMBL" id="CDM93477.1"/>
    </source>
</evidence>
<sequence length="504" mass="57276">MSELPKGWDTTTFGNICGTGQYGWTTKASSQGDVKYLRTTDITKGQIEWDSVPYCQEAPVELDKYQIQENDILISRAGSVGFSVLIDQAPFLTVFASYLIRFVPLKKIEPYYVAYFLRSPEYWKQISEASAGIALANVNAKKLAELSVPLPPLNEQRRIVAKLDRLFARSRCAREELGRVSGLVQRYKQAVLAAAFRGDLTADWREENPTISMNNKLHDLDQARQKIWQENQILRGKDPRKIKYKKAVEIDLEGRTKGIEKLFELPETWTWISLGQIVWDVSDGPHFSPKYVDSNNGIPFISARNVKYSGIDFADAKYISLEDYQTFIQRAKPEVGDVLLTKGGTTGISTVVETDREFGIWVHIALLKIVHRFVIPEYLRDALSSSYAYQQSQAQTHGVGNQDLGLTRMVYIALTLPPIDEQQEIVRRVEKLFKVIDIIEQEHQKASKLLDRLEKATLSKAFRGELVPQDPNDEPAAVLLERIQAQRQTQPKRKAKSTRKPKAN</sequence>
<keyword evidence="2" id="KW-0680">Restriction system</keyword>
<protein>
    <submittedName>
        <fullName evidence="7">TypeI R-M system restriction enzyme subunit S, Type I restriction enzyme Asp8005ORF3655 S protein (Asp8005ORF3665 S protein)Subunit S of type I restriction-modification system</fullName>
        <ecNumber evidence="7">3.1.21.3</ecNumber>
    </submittedName>
</protein>
<comment type="similarity">
    <text evidence="1">Belongs to the type-I restriction system S methylase family.</text>
</comment>
<proteinExistence type="inferred from homology"/>
<keyword evidence="3" id="KW-0238">DNA-binding</keyword>